<keyword evidence="1" id="KW-0533">Nickel</keyword>
<dbReference type="AlphaFoldDB" id="A0A3E3DXG7"/>
<evidence type="ECO:0000313" key="8">
    <source>
        <dbReference type="Proteomes" id="UP000540014"/>
    </source>
</evidence>
<organism evidence="6 7">
    <name type="scientific">Faecalicoccus pleomorphus</name>
    <dbReference type="NCBI Taxonomy" id="1323"/>
    <lineage>
        <taxon>Bacteria</taxon>
        <taxon>Bacillati</taxon>
        <taxon>Bacillota</taxon>
        <taxon>Erysipelotrichia</taxon>
        <taxon>Erysipelotrichales</taxon>
        <taxon>Erysipelotrichaceae</taxon>
        <taxon>Faecalicoccus</taxon>
    </lineage>
</organism>
<dbReference type="Proteomes" id="UP000540014">
    <property type="component" value="Unassembled WGS sequence"/>
</dbReference>
<evidence type="ECO:0000256" key="3">
    <source>
        <dbReference type="ARBA" id="ARBA00022833"/>
    </source>
</evidence>
<dbReference type="EMBL" id="JABAFR010000016">
    <property type="protein sequence ID" value="NME44725.1"/>
    <property type="molecule type" value="Genomic_DNA"/>
</dbReference>
<dbReference type="Proteomes" id="UP000260721">
    <property type="component" value="Unassembled WGS sequence"/>
</dbReference>
<gene>
    <name evidence="6" type="ORF">DXC78_10670</name>
    <name evidence="5" type="ORF">HF861_07465</name>
    <name evidence="4" type="ORF">PND82_06970</name>
</gene>
<protein>
    <submittedName>
        <fullName evidence="6">Hydrogenase maturation nickel metallochaperone HypA</fullName>
    </submittedName>
</protein>
<dbReference type="GO" id="GO:0008270">
    <property type="term" value="F:zinc ion binding"/>
    <property type="evidence" value="ECO:0007669"/>
    <property type="project" value="TreeGrafter"/>
</dbReference>
<evidence type="ECO:0000313" key="4">
    <source>
        <dbReference type="EMBL" id="MDB7982555.1"/>
    </source>
</evidence>
<name>A0A3E3DXG7_9FIRM</name>
<dbReference type="GO" id="GO:0016151">
    <property type="term" value="F:nickel cation binding"/>
    <property type="evidence" value="ECO:0007669"/>
    <property type="project" value="InterPro"/>
</dbReference>
<evidence type="ECO:0000313" key="7">
    <source>
        <dbReference type="Proteomes" id="UP000260721"/>
    </source>
</evidence>
<keyword evidence="2" id="KW-0479">Metal-binding</keyword>
<evidence type="ECO:0000313" key="5">
    <source>
        <dbReference type="EMBL" id="NME44725.1"/>
    </source>
</evidence>
<reference evidence="5 8" key="2">
    <citation type="submission" date="2020-04" db="EMBL/GenBank/DDBJ databases">
        <authorList>
            <person name="Hitch T.C.A."/>
            <person name="Wylensek D."/>
            <person name="Clavel T."/>
        </authorList>
    </citation>
    <scope>NUCLEOTIDE SEQUENCE [LARGE SCALE GENOMIC DNA]</scope>
    <source>
        <strain evidence="5 8">BSM-383-APC-22F</strain>
    </source>
</reference>
<dbReference type="GO" id="GO:0051604">
    <property type="term" value="P:protein maturation"/>
    <property type="evidence" value="ECO:0007669"/>
    <property type="project" value="InterPro"/>
</dbReference>
<dbReference type="EMBL" id="QUSK01000027">
    <property type="protein sequence ID" value="RGD73930.1"/>
    <property type="molecule type" value="Genomic_DNA"/>
</dbReference>
<dbReference type="EMBL" id="JAQLXO010000010">
    <property type="protein sequence ID" value="MDB7982555.1"/>
    <property type="molecule type" value="Genomic_DNA"/>
</dbReference>
<dbReference type="Gene3D" id="3.30.2320.80">
    <property type="match status" value="1"/>
</dbReference>
<dbReference type="PANTHER" id="PTHR34535:SF3">
    <property type="entry name" value="HYDROGENASE MATURATION FACTOR HYPA"/>
    <property type="match status" value="1"/>
</dbReference>
<dbReference type="RefSeq" id="WP_117447007.1">
    <property type="nucleotide sequence ID" value="NZ_CALCIP010000011.1"/>
</dbReference>
<dbReference type="Pfam" id="PF01155">
    <property type="entry name" value="HypA"/>
    <property type="match status" value="1"/>
</dbReference>
<evidence type="ECO:0000313" key="6">
    <source>
        <dbReference type="EMBL" id="RGD73930.1"/>
    </source>
</evidence>
<evidence type="ECO:0000256" key="1">
    <source>
        <dbReference type="ARBA" id="ARBA00022596"/>
    </source>
</evidence>
<comment type="caution">
    <text evidence="6">The sequence shown here is derived from an EMBL/GenBank/DDBJ whole genome shotgun (WGS) entry which is preliminary data.</text>
</comment>
<proteinExistence type="predicted"/>
<evidence type="ECO:0000256" key="2">
    <source>
        <dbReference type="ARBA" id="ARBA00022723"/>
    </source>
</evidence>
<reference evidence="6 7" key="1">
    <citation type="submission" date="2018-08" db="EMBL/GenBank/DDBJ databases">
        <title>A genome reference for cultivated species of the human gut microbiota.</title>
        <authorList>
            <person name="Zou Y."/>
            <person name="Xue W."/>
            <person name="Luo G."/>
        </authorList>
    </citation>
    <scope>NUCLEOTIDE SEQUENCE [LARGE SCALE GENOMIC DNA]</scope>
    <source>
        <strain evidence="6 7">TF08-11</strain>
    </source>
</reference>
<sequence>MHELGIVIHVLDSVDQIRKENAIQKVSSVTLQIGQASGIIPSYLIDCFTWARKKYEGFEDCILNIQNTPAITTCLSCHQEYDTLKHGKTCPFCQSEDTVLKTGNEMQILEMEVEEIEDL</sequence>
<dbReference type="PANTHER" id="PTHR34535">
    <property type="entry name" value="HYDROGENASE MATURATION FACTOR HYPA"/>
    <property type="match status" value="1"/>
</dbReference>
<accession>A0A3E3DXG7</accession>
<dbReference type="InterPro" id="IPR000688">
    <property type="entry name" value="HypA/HybF"/>
</dbReference>
<keyword evidence="3" id="KW-0862">Zinc</keyword>
<dbReference type="Proteomes" id="UP001212981">
    <property type="component" value="Unassembled WGS sequence"/>
</dbReference>
<reference evidence="4" key="3">
    <citation type="submission" date="2023-01" db="EMBL/GenBank/DDBJ databases">
        <title>Human gut microbiome strain richness.</title>
        <authorList>
            <person name="Chen-Liaw A."/>
        </authorList>
    </citation>
    <scope>NUCLEOTIDE SEQUENCE</scope>
    <source>
        <strain evidence="4">D8_m1001271B151109d0_201107</strain>
    </source>
</reference>
<dbReference type="PIRSF" id="PIRSF004761">
    <property type="entry name" value="Hydrgn_mat_HypA"/>
    <property type="match status" value="1"/>
</dbReference>